<dbReference type="InterPro" id="IPR036397">
    <property type="entry name" value="RNaseH_sf"/>
</dbReference>
<accession>A0A6L2LCF8</accession>
<keyword evidence="3" id="KW-0540">Nuclease</keyword>
<evidence type="ECO:0000256" key="1">
    <source>
        <dbReference type="ARBA" id="ARBA00022679"/>
    </source>
</evidence>
<sequence>MTIPKKSSLHEVDHHENVVFLVILQNLEKFLENVLVLVLMEYLLIVHPGQWKLTQENQVKARSTLMMGIPSEHQLKLNSIKDAKKLMEAVEKRFVNTAHGVSIASTQVNAAYSKNIDNLSDAVICSFFASQPNSPQLIHEDLEQIHPYGMEKIDLRWQMAMLTMRAKRFLKKTGNKLTVNGNETIEEGPNYALMAFSSLSSDSEVSNDFACLKSCLETVKLLKSQNDQLLKDLKKSELMVLGYKRGLESVEEKLEFYKTNEFVNKPVVENCKAKFSEEEPKVDRKNDDAPIIEEWVSDNEKEDVSQAKIKNKIVRLSIAKIEFVKSKQQVKTARKTIKQVEHIGKTLTVDCNYHRKQFQNQRMIKPIWNDAHRGNPHMDLQDQGVIDSGYSRHMTRNMFYLTDYEKIDGGYVAFGGSPKGGKITRKCTIKTDDYSRFTWVFFLATKDETSGILKSFITKIENLVAHKVKMIRCDNGTEFKNKEMNQFYEMKGILRQFSVTRNPQQNKVAERRNKILIEAVRTMLADFKLPTTFRAEAVNTACYVQNRVLVVKPHNKTPYELFMEDNVNSTNNVNTVSSIVNIGGTNRVNGVGENISIKLQFDPNLPALEDVSTFDFPSNDEDDDHPLDQVIGDLQSAIQTRKMSKNLEEHRTQKGNHALKDPSWIEAMQVFKNKKDEMGIVIRNKARLVAQGYTQEERIDYDKVFAPVARIEVIRLFLAYASFKDFVVYQMDVKSDLLYEKIEEEVYVCQTPKFEDPDFLDRVYKELCIAFEKLMHEKFQMSFIRELAYFLGLQVKQKKDGTFISQDKYVAEILKKFGFTEVKTVSTPMETQKPLLKDKDGEEVDVHMYRSMIGSLMYLTSSRPDIVFVVYACVRYQVNPKVSHLYAMKRIFREALLHAKVDGKKIIVTESSVRRDLRLADEEGIDCLPNSTIFEQIALMGCQETMEDTIAQTRFERVSKQSNDLQLAGGNILQSDKDIMKLNELMAVCTTLQNRVLDLEKTKTSQHNEIASLKKRVKKLEKKNRSKTYRMKRLYKVGLTARVESSGDEEILGEDESKQGRTPRNRRREDKDEESEENPFGDGSSFDEQSVMRPRDTLNPEGFIDWLAAVEEVFEFKEGSKSVEYYTTEFYQLMARNDIQEREDQLVSQYIGGLRVKIMDSVNMFDPMTLSDAFQRALAFQKQNRRVGSLYSPSITGVSSSGNAVSRFAPNQAKAGGECKKPRKRHLFADPKKNDDDVAYGDYEEAPVYEEEPEYEEEYVSGDVGVNLVVRRSCLTPKADSDDWLKHNIFQSTCTILGQDCTLVCDPGKEVAEDREIPKAMIPLLEEFIDVFPDELLDGLPPLHDIQHHIDLEPGSQLPNKPHYRMSLGEHEELCRPGDEWKTTFKIHEGLYEWLVMPFDLSNTPNCMKGKSFVWTEEAKLAFHQGGRPVSYFSKKLTEPKSRYTTYDLEFYAVVQAVKHWHHYLFHKEFVLFTDHDSLRHIRTQDKVSHKHGRWLAFREKFTFVVKHKTGVSSRVADALSRRNSLLVTMQVDVPGLDLIRDMVIVDPYFSVVLQGVQSREKIDFVLHDGFIFKGNQLCIPNSSLHLQIIKELHGEGHVGHDLTLQLVQASYFLPTMRKEVDRYVKRDVYRLHGLPSSIVFDRDTRSLGNLLRCLVGDHVKAYDQKLCQAEFAHNHAVNRSTGFSPFQNFVAGLHDVHKAVRDNLVRANSKYKQDADQKRRHVDFEIDDFVWDVLTKDRFPVDVFNVKHLLPYHGDSSDEDSIGNSRTNFVYPGGNDVNPSIEERADLRIDIIDADEDITLFSVQDDAAKEMFDVDTLVCEEVFVAGQNENVVEEVVDAAQDKGKRIMIEEPVKPKKKDQIRLDEEAAKKLQDEFDQEERLAREKAEKEERANITLIQT</sequence>
<keyword evidence="6 10" id="KW-0695">RNA-directed DNA polymerase</keyword>
<dbReference type="Gene3D" id="3.30.420.10">
    <property type="entry name" value="Ribonuclease H-like superfamily/Ribonuclease H"/>
    <property type="match status" value="1"/>
</dbReference>
<dbReference type="Gene3D" id="1.10.340.70">
    <property type="match status" value="1"/>
</dbReference>
<protein>
    <submittedName>
        <fullName evidence="10">Putative reverse transcriptase domain-containing protein</fullName>
    </submittedName>
</protein>
<dbReference type="GO" id="GO:0003964">
    <property type="term" value="F:RNA-directed DNA polymerase activity"/>
    <property type="evidence" value="ECO:0007669"/>
    <property type="project" value="UniProtKB-KW"/>
</dbReference>
<feature type="compositionally biased region" description="Basic and acidic residues" evidence="8">
    <location>
        <begin position="1874"/>
        <end position="1892"/>
    </location>
</feature>
<dbReference type="InterPro" id="IPR013103">
    <property type="entry name" value="RVT_2"/>
</dbReference>
<dbReference type="PANTHER" id="PTHR37984:SF5">
    <property type="entry name" value="PROTEIN NYNRIN-LIKE"/>
    <property type="match status" value="1"/>
</dbReference>
<feature type="region of interest" description="Disordered" evidence="8">
    <location>
        <begin position="1046"/>
        <end position="1094"/>
    </location>
</feature>
<organism evidence="10">
    <name type="scientific">Tanacetum cinerariifolium</name>
    <name type="common">Dalmatian daisy</name>
    <name type="synonym">Chrysanthemum cinerariifolium</name>
    <dbReference type="NCBI Taxonomy" id="118510"/>
    <lineage>
        <taxon>Eukaryota</taxon>
        <taxon>Viridiplantae</taxon>
        <taxon>Streptophyta</taxon>
        <taxon>Embryophyta</taxon>
        <taxon>Tracheophyta</taxon>
        <taxon>Spermatophyta</taxon>
        <taxon>Magnoliopsida</taxon>
        <taxon>eudicotyledons</taxon>
        <taxon>Gunneridae</taxon>
        <taxon>Pentapetalae</taxon>
        <taxon>asterids</taxon>
        <taxon>campanulids</taxon>
        <taxon>Asterales</taxon>
        <taxon>Asteraceae</taxon>
        <taxon>Asteroideae</taxon>
        <taxon>Anthemideae</taxon>
        <taxon>Anthemidinae</taxon>
        <taxon>Tanacetum</taxon>
    </lineage>
</organism>
<keyword evidence="2" id="KW-0548">Nucleotidyltransferase</keyword>
<feature type="coiled-coil region" evidence="7">
    <location>
        <begin position="982"/>
        <end position="1030"/>
    </location>
</feature>
<dbReference type="Pfam" id="PF17917">
    <property type="entry name" value="RT_RNaseH"/>
    <property type="match status" value="1"/>
</dbReference>
<keyword evidence="5" id="KW-0378">Hydrolase</keyword>
<dbReference type="InterPro" id="IPR001584">
    <property type="entry name" value="Integrase_cat-core"/>
</dbReference>
<dbReference type="SUPFAM" id="SSF53098">
    <property type="entry name" value="Ribonuclease H-like"/>
    <property type="match status" value="1"/>
</dbReference>
<evidence type="ECO:0000256" key="7">
    <source>
        <dbReference type="SAM" id="Coils"/>
    </source>
</evidence>
<evidence type="ECO:0000313" key="10">
    <source>
        <dbReference type="EMBL" id="GEU59358.1"/>
    </source>
</evidence>
<dbReference type="GO" id="GO:0003676">
    <property type="term" value="F:nucleic acid binding"/>
    <property type="evidence" value="ECO:0007669"/>
    <property type="project" value="InterPro"/>
</dbReference>
<dbReference type="InterPro" id="IPR050951">
    <property type="entry name" value="Retrovirus_Pol_polyprotein"/>
</dbReference>
<evidence type="ECO:0000256" key="8">
    <source>
        <dbReference type="SAM" id="MobiDB-lite"/>
    </source>
</evidence>
<dbReference type="PANTHER" id="PTHR37984">
    <property type="entry name" value="PROTEIN CBG26694"/>
    <property type="match status" value="1"/>
</dbReference>
<dbReference type="SUPFAM" id="SSF56672">
    <property type="entry name" value="DNA/RNA polymerases"/>
    <property type="match status" value="1"/>
</dbReference>
<dbReference type="Pfam" id="PF00665">
    <property type="entry name" value="rve"/>
    <property type="match status" value="1"/>
</dbReference>
<dbReference type="InterPro" id="IPR012337">
    <property type="entry name" value="RNaseH-like_sf"/>
</dbReference>
<reference evidence="10" key="1">
    <citation type="journal article" date="2019" name="Sci. Rep.">
        <title>Draft genome of Tanacetum cinerariifolium, the natural source of mosquito coil.</title>
        <authorList>
            <person name="Yamashiro T."/>
            <person name="Shiraishi A."/>
            <person name="Satake H."/>
            <person name="Nakayama K."/>
        </authorList>
    </citation>
    <scope>NUCLEOTIDE SEQUENCE</scope>
</reference>
<dbReference type="Gene3D" id="3.10.10.10">
    <property type="entry name" value="HIV Type 1 Reverse Transcriptase, subunit A, domain 1"/>
    <property type="match status" value="1"/>
</dbReference>
<keyword evidence="1" id="KW-0808">Transferase</keyword>
<dbReference type="CDD" id="cd09274">
    <property type="entry name" value="RNase_HI_RT_Ty3"/>
    <property type="match status" value="1"/>
</dbReference>
<dbReference type="GO" id="GO:0004519">
    <property type="term" value="F:endonuclease activity"/>
    <property type="evidence" value="ECO:0007669"/>
    <property type="project" value="UniProtKB-KW"/>
</dbReference>
<feature type="domain" description="Integrase catalytic" evidence="9">
    <location>
        <begin position="392"/>
        <end position="566"/>
    </location>
</feature>
<evidence type="ECO:0000256" key="3">
    <source>
        <dbReference type="ARBA" id="ARBA00022722"/>
    </source>
</evidence>
<evidence type="ECO:0000259" key="9">
    <source>
        <dbReference type="PROSITE" id="PS50994"/>
    </source>
</evidence>
<dbReference type="InterPro" id="IPR041373">
    <property type="entry name" value="RT_RNaseH"/>
</dbReference>
<dbReference type="InterPro" id="IPR041588">
    <property type="entry name" value="Integrase_H2C2"/>
</dbReference>
<dbReference type="Pfam" id="PF17921">
    <property type="entry name" value="Integrase_H2C2"/>
    <property type="match status" value="1"/>
</dbReference>
<evidence type="ECO:0000256" key="2">
    <source>
        <dbReference type="ARBA" id="ARBA00022695"/>
    </source>
</evidence>
<feature type="region of interest" description="Disordered" evidence="8">
    <location>
        <begin position="1874"/>
        <end position="1899"/>
    </location>
</feature>
<evidence type="ECO:0000256" key="5">
    <source>
        <dbReference type="ARBA" id="ARBA00022801"/>
    </source>
</evidence>
<dbReference type="Pfam" id="PF07727">
    <property type="entry name" value="RVT_2"/>
    <property type="match status" value="2"/>
</dbReference>
<proteinExistence type="predicted"/>
<evidence type="ECO:0000256" key="4">
    <source>
        <dbReference type="ARBA" id="ARBA00022759"/>
    </source>
</evidence>
<dbReference type="GO" id="GO:0015074">
    <property type="term" value="P:DNA integration"/>
    <property type="evidence" value="ECO:0007669"/>
    <property type="project" value="InterPro"/>
</dbReference>
<dbReference type="EMBL" id="BKCJ010004158">
    <property type="protein sequence ID" value="GEU59358.1"/>
    <property type="molecule type" value="Genomic_DNA"/>
</dbReference>
<dbReference type="GO" id="GO:0016787">
    <property type="term" value="F:hydrolase activity"/>
    <property type="evidence" value="ECO:0007669"/>
    <property type="project" value="UniProtKB-KW"/>
</dbReference>
<dbReference type="PROSITE" id="PS50994">
    <property type="entry name" value="INTEGRASE"/>
    <property type="match status" value="1"/>
</dbReference>
<keyword evidence="7" id="KW-0175">Coiled coil</keyword>
<evidence type="ECO:0000256" key="6">
    <source>
        <dbReference type="ARBA" id="ARBA00022918"/>
    </source>
</evidence>
<comment type="caution">
    <text evidence="10">The sequence shown here is derived from an EMBL/GenBank/DDBJ whole genome shotgun (WGS) entry which is preliminary data.</text>
</comment>
<dbReference type="InterPro" id="IPR043502">
    <property type="entry name" value="DNA/RNA_pol_sf"/>
</dbReference>
<keyword evidence="4" id="KW-0255">Endonuclease</keyword>
<gene>
    <name evidence="10" type="ORF">Tci_031336</name>
</gene>
<name>A0A6L2LCF8_TANCI</name>